<reference evidence="1 2" key="1">
    <citation type="submission" date="2020-08" db="EMBL/GenBank/DDBJ databases">
        <title>Genome sequencing of Purple Non-Sulfur Bacteria from various extreme environments.</title>
        <authorList>
            <person name="Mayer M."/>
        </authorList>
    </citation>
    <scope>NUCLEOTIDE SEQUENCE [LARGE SCALE GENOMIC DNA]</scope>
    <source>
        <strain evidence="1 2">2761</strain>
    </source>
</reference>
<name>A0A840G6H0_RHOTE</name>
<dbReference type="AlphaFoldDB" id="A0A840G6H0"/>
<comment type="caution">
    <text evidence="1">The sequence shown here is derived from an EMBL/GenBank/DDBJ whole genome shotgun (WGS) entry which is preliminary data.</text>
</comment>
<gene>
    <name evidence="1" type="ORF">GGD90_000675</name>
</gene>
<organism evidence="1 2">
    <name type="scientific">Rhodocyclus tenuis</name>
    <name type="common">Rhodospirillum tenue</name>
    <dbReference type="NCBI Taxonomy" id="1066"/>
    <lineage>
        <taxon>Bacteria</taxon>
        <taxon>Pseudomonadati</taxon>
        <taxon>Pseudomonadota</taxon>
        <taxon>Betaproteobacteria</taxon>
        <taxon>Rhodocyclales</taxon>
        <taxon>Rhodocyclaceae</taxon>
        <taxon>Rhodocyclus</taxon>
    </lineage>
</organism>
<proteinExistence type="predicted"/>
<dbReference type="InterPro" id="IPR036390">
    <property type="entry name" value="WH_DNA-bd_sf"/>
</dbReference>
<sequence>MSPHEIAHLKVLESLAQQPQLSLRELARELGVSLGKTHYLMKALAEKGLIKASNFRRNDNKLGYLYLLTPVGVAEKLRLASAYLARKEAEYESLGNEIALLRRQVALDAQDVSSATRVATEEQTASSVFAERSGKAAAVPGFASLTGAKP</sequence>
<dbReference type="InterPro" id="IPR026433">
    <property type="entry name" value="MarR_EPS"/>
</dbReference>
<dbReference type="Proteomes" id="UP000587070">
    <property type="component" value="Unassembled WGS sequence"/>
</dbReference>
<dbReference type="Pfam" id="PF13412">
    <property type="entry name" value="HTH_24"/>
    <property type="match status" value="1"/>
</dbReference>
<dbReference type="EMBL" id="JACIGE010000002">
    <property type="protein sequence ID" value="MBB4246318.1"/>
    <property type="molecule type" value="Genomic_DNA"/>
</dbReference>
<dbReference type="RefSeq" id="WP_153115861.1">
    <property type="nucleotide sequence ID" value="NZ_JACIGE010000002.1"/>
</dbReference>
<dbReference type="SUPFAM" id="SSF46785">
    <property type="entry name" value="Winged helix' DNA-binding domain"/>
    <property type="match status" value="1"/>
</dbReference>
<evidence type="ECO:0000313" key="1">
    <source>
        <dbReference type="EMBL" id="MBB4246318.1"/>
    </source>
</evidence>
<dbReference type="OrthoDB" id="8537236at2"/>
<accession>A0A840G6H0</accession>
<protein>
    <submittedName>
        <fullName evidence="1">EPS-associated MarR family transcriptional regulator</fullName>
    </submittedName>
</protein>
<keyword evidence="2" id="KW-1185">Reference proteome</keyword>
<dbReference type="InterPro" id="IPR036388">
    <property type="entry name" value="WH-like_DNA-bd_sf"/>
</dbReference>
<dbReference type="NCBIfam" id="TIGR04176">
    <property type="entry name" value="MarR_EPS"/>
    <property type="match status" value="1"/>
</dbReference>
<dbReference type="Gene3D" id="1.10.10.10">
    <property type="entry name" value="Winged helix-like DNA-binding domain superfamily/Winged helix DNA-binding domain"/>
    <property type="match status" value="1"/>
</dbReference>
<evidence type="ECO:0000313" key="2">
    <source>
        <dbReference type="Proteomes" id="UP000587070"/>
    </source>
</evidence>